<proteinExistence type="predicted"/>
<keyword evidence="2" id="KW-1185">Reference proteome</keyword>
<protein>
    <submittedName>
        <fullName evidence="1">Uncharacterized protein</fullName>
    </submittedName>
</protein>
<comment type="caution">
    <text evidence="1">The sequence shown here is derived from an EMBL/GenBank/DDBJ whole genome shotgun (WGS) entry which is preliminary data.</text>
</comment>
<gene>
    <name evidence="1" type="ORF">CRG98_037005</name>
</gene>
<sequence length="165" mass="19102">MHQAIHLHHVPLWSHGPYHILRVCVDTEYTRNRSKLALTGRVQLSALTLQRLHSHLRLQLSFKLSFPVHHILNSFESMLLRLSENEMNLIKPHNRRAPPIPHEPLEPYASRLEEQPDLWAVTIGDQLRLLLQPGLRLQTLPRVLGKHELLLLCLHLGSSSPRRAQ</sequence>
<dbReference type="AlphaFoldDB" id="A0A2I0IF29"/>
<dbReference type="Proteomes" id="UP000233551">
    <property type="component" value="Unassembled WGS sequence"/>
</dbReference>
<dbReference type="EMBL" id="PGOL01003143">
    <property type="protein sequence ID" value="PKI42592.1"/>
    <property type="molecule type" value="Genomic_DNA"/>
</dbReference>
<evidence type="ECO:0000313" key="2">
    <source>
        <dbReference type="Proteomes" id="UP000233551"/>
    </source>
</evidence>
<name>A0A2I0IF29_PUNGR</name>
<reference evidence="1 2" key="1">
    <citation type="submission" date="2017-11" db="EMBL/GenBank/DDBJ databases">
        <title>De-novo sequencing of pomegranate (Punica granatum L.) genome.</title>
        <authorList>
            <person name="Akparov Z."/>
            <person name="Amiraslanov A."/>
            <person name="Hajiyeva S."/>
            <person name="Abbasov M."/>
            <person name="Kaur K."/>
            <person name="Hamwieh A."/>
            <person name="Solovyev V."/>
            <person name="Salamov A."/>
            <person name="Braich B."/>
            <person name="Kosarev P."/>
            <person name="Mahmoud A."/>
            <person name="Hajiyev E."/>
            <person name="Babayeva S."/>
            <person name="Izzatullayeva V."/>
            <person name="Mammadov A."/>
            <person name="Mammadov A."/>
            <person name="Sharifova S."/>
            <person name="Ojaghi J."/>
            <person name="Eynullazada K."/>
            <person name="Bayramov B."/>
            <person name="Abdulazimova A."/>
            <person name="Shahmuradov I."/>
        </authorList>
    </citation>
    <scope>NUCLEOTIDE SEQUENCE [LARGE SCALE GENOMIC DNA]</scope>
    <source>
        <strain evidence="2">cv. AG2017</strain>
        <tissue evidence="1">Leaf</tissue>
    </source>
</reference>
<accession>A0A2I0IF29</accession>
<evidence type="ECO:0000313" key="1">
    <source>
        <dbReference type="EMBL" id="PKI42592.1"/>
    </source>
</evidence>
<organism evidence="1 2">
    <name type="scientific">Punica granatum</name>
    <name type="common">Pomegranate</name>
    <dbReference type="NCBI Taxonomy" id="22663"/>
    <lineage>
        <taxon>Eukaryota</taxon>
        <taxon>Viridiplantae</taxon>
        <taxon>Streptophyta</taxon>
        <taxon>Embryophyta</taxon>
        <taxon>Tracheophyta</taxon>
        <taxon>Spermatophyta</taxon>
        <taxon>Magnoliopsida</taxon>
        <taxon>eudicotyledons</taxon>
        <taxon>Gunneridae</taxon>
        <taxon>Pentapetalae</taxon>
        <taxon>rosids</taxon>
        <taxon>malvids</taxon>
        <taxon>Myrtales</taxon>
        <taxon>Lythraceae</taxon>
        <taxon>Punica</taxon>
    </lineage>
</organism>